<dbReference type="PANTHER" id="PTHR37423">
    <property type="entry name" value="SOLUBLE LYTIC MUREIN TRANSGLYCOSYLASE-RELATED"/>
    <property type="match status" value="1"/>
</dbReference>
<keyword evidence="10" id="KW-1185">Reference proteome</keyword>
<keyword evidence="4 6" id="KW-0998">Cell outer membrane</keyword>
<feature type="repeat" description="TPR" evidence="7">
    <location>
        <begin position="81"/>
        <end position="114"/>
    </location>
</feature>
<accession>A0A6F8PMP2</accession>
<name>A0A6F8PMP2_9GAMM</name>
<dbReference type="InterPro" id="IPR039565">
    <property type="entry name" value="BamD-like"/>
</dbReference>
<proteinExistence type="inferred from homology"/>
<dbReference type="RefSeq" id="WP_243831513.1">
    <property type="nucleotide sequence ID" value="NZ_AP021888.1"/>
</dbReference>
<keyword evidence="7" id="KW-0802">TPR repeat</keyword>
<evidence type="ECO:0000313" key="10">
    <source>
        <dbReference type="Proteomes" id="UP000501466"/>
    </source>
</evidence>
<dbReference type="Proteomes" id="UP000501466">
    <property type="component" value="Chromosome"/>
</dbReference>
<dbReference type="HAMAP" id="MF_00922">
    <property type="entry name" value="OM_assembly_BamD"/>
    <property type="match status" value="1"/>
</dbReference>
<sequence length="268" mass="31400">MIRFLILCYFTQKMNKLLLSLILIPLLSLQGCSLIQKDESEWTVQEFYDHAKEAFDDQQWDTATQYYEKLKAYFPYGKYAEQSYLELAYAYYKFDEPESAIRELNEFIRTYPKHSALPYAYYLKALATDSINKSWLDSWLSDPARRDMASTQDAYNAYEELLKRFPTSSYSPTARKRLIALRNRLARHEYQVASYYFDRKAYLAAANRAALVIEKYPRSMVNFKALELMKVSYLKLGMQENAENTQAVIDLNLKLLAQDSENPAISQP</sequence>
<keyword evidence="3 6" id="KW-0564">Palmitate</keyword>
<dbReference type="PROSITE" id="PS50005">
    <property type="entry name" value="TPR"/>
    <property type="match status" value="1"/>
</dbReference>
<dbReference type="GO" id="GO:1990063">
    <property type="term" value="C:Bam protein complex"/>
    <property type="evidence" value="ECO:0007669"/>
    <property type="project" value="TreeGrafter"/>
</dbReference>
<dbReference type="Pfam" id="PF13525">
    <property type="entry name" value="YfiO"/>
    <property type="match status" value="1"/>
</dbReference>
<keyword evidence="5 6" id="KW-0449">Lipoprotein</keyword>
<dbReference type="AlphaFoldDB" id="A0A6F8PMP2"/>
<dbReference type="CDD" id="cd15830">
    <property type="entry name" value="BamD"/>
    <property type="match status" value="1"/>
</dbReference>
<evidence type="ECO:0000256" key="1">
    <source>
        <dbReference type="ARBA" id="ARBA00022729"/>
    </source>
</evidence>
<dbReference type="InterPro" id="IPR011990">
    <property type="entry name" value="TPR-like_helical_dom_sf"/>
</dbReference>
<dbReference type="InterPro" id="IPR019734">
    <property type="entry name" value="TPR_rpt"/>
</dbReference>
<dbReference type="GO" id="GO:0043165">
    <property type="term" value="P:Gram-negative-bacterium-type cell outer membrane assembly"/>
    <property type="evidence" value="ECO:0007669"/>
    <property type="project" value="UniProtKB-UniRule"/>
</dbReference>
<dbReference type="NCBIfam" id="TIGR03302">
    <property type="entry name" value="OM_YfiO"/>
    <property type="match status" value="1"/>
</dbReference>
<dbReference type="GO" id="GO:0051205">
    <property type="term" value="P:protein insertion into membrane"/>
    <property type="evidence" value="ECO:0007669"/>
    <property type="project" value="UniProtKB-UniRule"/>
</dbReference>
<evidence type="ECO:0000256" key="2">
    <source>
        <dbReference type="ARBA" id="ARBA00023136"/>
    </source>
</evidence>
<comment type="subunit">
    <text evidence="6">Part of the Bam complex.</text>
</comment>
<comment type="subcellular location">
    <subcellularLocation>
        <location evidence="6">Cell outer membrane</location>
        <topology evidence="6">Lipid-anchor</topology>
    </subcellularLocation>
</comment>
<comment type="similarity">
    <text evidence="6">Belongs to the BamD family.</text>
</comment>
<feature type="domain" description="Outer membrane lipoprotein BamD-like" evidence="8">
    <location>
        <begin position="43"/>
        <end position="245"/>
    </location>
</feature>
<evidence type="ECO:0000256" key="6">
    <source>
        <dbReference type="HAMAP-Rule" id="MF_00922"/>
    </source>
</evidence>
<evidence type="ECO:0000256" key="3">
    <source>
        <dbReference type="ARBA" id="ARBA00023139"/>
    </source>
</evidence>
<keyword evidence="1 6" id="KW-0732">Signal</keyword>
<dbReference type="KEGG" id="tzo:THMIRHAT_11290"/>
<dbReference type="Gene3D" id="1.25.40.10">
    <property type="entry name" value="Tetratricopeptide repeat domain"/>
    <property type="match status" value="1"/>
</dbReference>
<dbReference type="PANTHER" id="PTHR37423:SF1">
    <property type="entry name" value="OUTER MEMBRANE PROTEIN ASSEMBLY FACTOR BAMD"/>
    <property type="match status" value="1"/>
</dbReference>
<evidence type="ECO:0000313" key="9">
    <source>
        <dbReference type="EMBL" id="BBP43383.1"/>
    </source>
</evidence>
<evidence type="ECO:0000256" key="7">
    <source>
        <dbReference type="PROSITE-ProRule" id="PRU00339"/>
    </source>
</evidence>
<evidence type="ECO:0000259" key="8">
    <source>
        <dbReference type="Pfam" id="PF13525"/>
    </source>
</evidence>
<evidence type="ECO:0000256" key="5">
    <source>
        <dbReference type="ARBA" id="ARBA00023288"/>
    </source>
</evidence>
<evidence type="ECO:0000256" key="4">
    <source>
        <dbReference type="ARBA" id="ARBA00023237"/>
    </source>
</evidence>
<protein>
    <recommendedName>
        <fullName evidence="6">Outer membrane protein assembly factor BamD</fullName>
    </recommendedName>
</protein>
<comment type="function">
    <text evidence="6">Part of the outer membrane protein assembly complex, which is involved in assembly and insertion of beta-barrel proteins into the outer membrane.</text>
</comment>
<keyword evidence="2 6" id="KW-0472">Membrane</keyword>
<organism evidence="9 10">
    <name type="scientific">Thiosulfativibrio zosterae</name>
    <dbReference type="NCBI Taxonomy" id="2675053"/>
    <lineage>
        <taxon>Bacteria</taxon>
        <taxon>Pseudomonadati</taxon>
        <taxon>Pseudomonadota</taxon>
        <taxon>Gammaproteobacteria</taxon>
        <taxon>Thiotrichales</taxon>
        <taxon>Piscirickettsiaceae</taxon>
        <taxon>Thiosulfativibrio</taxon>
    </lineage>
</organism>
<dbReference type="InterPro" id="IPR017689">
    <property type="entry name" value="BamD"/>
</dbReference>
<dbReference type="EMBL" id="AP021888">
    <property type="protein sequence ID" value="BBP43383.1"/>
    <property type="molecule type" value="Genomic_DNA"/>
</dbReference>
<reference evidence="10" key="1">
    <citation type="submission" date="2019-11" db="EMBL/GenBank/DDBJ databases">
        <title>Isolation and characterization of two novel species in the genus Thiomicrorhabdus.</title>
        <authorList>
            <person name="Mochizuki J."/>
            <person name="Kojima H."/>
            <person name="Fukui M."/>
        </authorList>
    </citation>
    <scope>NUCLEOTIDE SEQUENCE [LARGE SCALE GENOMIC DNA]</scope>
    <source>
        <strain evidence="10">AkT22</strain>
    </source>
</reference>
<dbReference type="PROSITE" id="PS51257">
    <property type="entry name" value="PROKAR_LIPOPROTEIN"/>
    <property type="match status" value="1"/>
</dbReference>
<gene>
    <name evidence="9" type="primary">comL</name>
    <name evidence="6" type="synonym">bamD</name>
    <name evidence="9" type="ORF">THMIRHAT_11290</name>
</gene>
<dbReference type="SUPFAM" id="SSF48452">
    <property type="entry name" value="TPR-like"/>
    <property type="match status" value="1"/>
</dbReference>